<evidence type="ECO:0000259" key="14">
    <source>
        <dbReference type="PROSITE" id="PS51695"/>
    </source>
</evidence>
<dbReference type="InterPro" id="IPR036852">
    <property type="entry name" value="Peptidase_S8/S53_dom_sf"/>
</dbReference>
<dbReference type="SMART" id="SM00944">
    <property type="entry name" value="Pro-kuma_activ"/>
    <property type="match status" value="1"/>
</dbReference>
<feature type="binding site" evidence="11">
    <location>
        <position position="546"/>
    </location>
    <ligand>
        <name>Ca(2+)</name>
        <dbReference type="ChEBI" id="CHEBI:29108"/>
    </ligand>
</feature>
<feature type="binding site" evidence="11">
    <location>
        <position position="568"/>
    </location>
    <ligand>
        <name>Ca(2+)</name>
        <dbReference type="ChEBI" id="CHEBI:29108"/>
    </ligand>
</feature>
<dbReference type="Pfam" id="PF09286">
    <property type="entry name" value="Pro-kuma_activ"/>
    <property type="match status" value="1"/>
</dbReference>
<keyword evidence="13" id="KW-0732">Signal</keyword>
<evidence type="ECO:0000256" key="10">
    <source>
        <dbReference type="ARBA" id="ARBA00023145"/>
    </source>
</evidence>
<evidence type="ECO:0000256" key="12">
    <source>
        <dbReference type="SAM" id="MobiDB-lite"/>
    </source>
</evidence>
<dbReference type="PANTHER" id="PTHR14218">
    <property type="entry name" value="PROTEASE S8 TRIPEPTIDYL PEPTIDASE I CLN2"/>
    <property type="match status" value="1"/>
</dbReference>
<evidence type="ECO:0000256" key="13">
    <source>
        <dbReference type="SAM" id="SignalP"/>
    </source>
</evidence>
<protein>
    <recommendedName>
        <fullName evidence="4">tripeptidyl-peptidase II</fullName>
        <ecNumber evidence="4">3.4.14.10</ecNumber>
    </recommendedName>
</protein>
<dbReference type="Proteomes" id="UP001219525">
    <property type="component" value="Unassembled WGS sequence"/>
</dbReference>
<evidence type="ECO:0000256" key="7">
    <source>
        <dbReference type="ARBA" id="ARBA00022801"/>
    </source>
</evidence>
<dbReference type="AlphaFoldDB" id="A0AAD6VKL1"/>
<comment type="function">
    <text evidence="2">Secreted tripeptidyl-peptidase which degrades proteins at acidic pHs and is involved in virulence.</text>
</comment>
<organism evidence="15 16">
    <name type="scientific">Mycena pura</name>
    <dbReference type="NCBI Taxonomy" id="153505"/>
    <lineage>
        <taxon>Eukaryota</taxon>
        <taxon>Fungi</taxon>
        <taxon>Dikarya</taxon>
        <taxon>Basidiomycota</taxon>
        <taxon>Agaricomycotina</taxon>
        <taxon>Agaricomycetes</taxon>
        <taxon>Agaricomycetidae</taxon>
        <taxon>Agaricales</taxon>
        <taxon>Marasmiineae</taxon>
        <taxon>Mycenaceae</taxon>
        <taxon>Mycena</taxon>
    </lineage>
</organism>
<dbReference type="GO" id="GO:0004252">
    <property type="term" value="F:serine-type endopeptidase activity"/>
    <property type="evidence" value="ECO:0007669"/>
    <property type="project" value="UniProtKB-UniRule"/>
</dbReference>
<dbReference type="EC" id="3.4.14.10" evidence="4"/>
<dbReference type="SUPFAM" id="SSF52743">
    <property type="entry name" value="Subtilisin-like"/>
    <property type="match status" value="1"/>
</dbReference>
<dbReference type="CDD" id="cd11377">
    <property type="entry name" value="Pro-peptidase_S53"/>
    <property type="match status" value="1"/>
</dbReference>
<evidence type="ECO:0000313" key="16">
    <source>
        <dbReference type="Proteomes" id="UP001219525"/>
    </source>
</evidence>
<dbReference type="GO" id="GO:0006508">
    <property type="term" value="P:proteolysis"/>
    <property type="evidence" value="ECO:0007669"/>
    <property type="project" value="UniProtKB-KW"/>
</dbReference>
<dbReference type="SUPFAM" id="SSF54897">
    <property type="entry name" value="Protease propeptides/inhibitors"/>
    <property type="match status" value="1"/>
</dbReference>
<evidence type="ECO:0000256" key="5">
    <source>
        <dbReference type="ARBA" id="ARBA00022670"/>
    </source>
</evidence>
<keyword evidence="5 11" id="KW-0645">Protease</keyword>
<comment type="cofactor">
    <cofactor evidence="11">
        <name>Ca(2+)</name>
        <dbReference type="ChEBI" id="CHEBI:29108"/>
    </cofactor>
    <text evidence="11">Binds 1 Ca(2+) ion per subunit.</text>
</comment>
<dbReference type="PROSITE" id="PS51695">
    <property type="entry name" value="SEDOLISIN"/>
    <property type="match status" value="1"/>
</dbReference>
<evidence type="ECO:0000256" key="6">
    <source>
        <dbReference type="ARBA" id="ARBA00022723"/>
    </source>
</evidence>
<comment type="subcellular location">
    <subcellularLocation>
        <location evidence="3">Secreted</location>
        <location evidence="3">Extracellular space</location>
    </subcellularLocation>
</comment>
<reference evidence="15" key="1">
    <citation type="submission" date="2023-03" db="EMBL/GenBank/DDBJ databases">
        <title>Massive genome expansion in bonnet fungi (Mycena s.s.) driven by repeated elements and novel gene families across ecological guilds.</title>
        <authorList>
            <consortium name="Lawrence Berkeley National Laboratory"/>
            <person name="Harder C.B."/>
            <person name="Miyauchi S."/>
            <person name="Viragh M."/>
            <person name="Kuo A."/>
            <person name="Thoen E."/>
            <person name="Andreopoulos B."/>
            <person name="Lu D."/>
            <person name="Skrede I."/>
            <person name="Drula E."/>
            <person name="Henrissat B."/>
            <person name="Morin E."/>
            <person name="Kohler A."/>
            <person name="Barry K."/>
            <person name="LaButti K."/>
            <person name="Morin E."/>
            <person name="Salamov A."/>
            <person name="Lipzen A."/>
            <person name="Mereny Z."/>
            <person name="Hegedus B."/>
            <person name="Baldrian P."/>
            <person name="Stursova M."/>
            <person name="Weitz H."/>
            <person name="Taylor A."/>
            <person name="Grigoriev I.V."/>
            <person name="Nagy L.G."/>
            <person name="Martin F."/>
            <person name="Kauserud H."/>
        </authorList>
    </citation>
    <scope>NUCLEOTIDE SEQUENCE</scope>
    <source>
        <strain evidence="15">9144</strain>
    </source>
</reference>
<feature type="active site" description="Charge relay system" evidence="11">
    <location>
        <position position="309"/>
    </location>
</feature>
<feature type="binding site" evidence="11">
    <location>
        <position position="545"/>
    </location>
    <ligand>
        <name>Ca(2+)</name>
        <dbReference type="ChEBI" id="CHEBI:29108"/>
    </ligand>
</feature>
<comment type="catalytic activity">
    <reaction evidence="1">
        <text>Release of an N-terminal tripeptide from a polypeptide.</text>
        <dbReference type="EC" id="3.4.14.10"/>
    </reaction>
</comment>
<feature type="chain" id="PRO_5041939789" description="tripeptidyl-peptidase II" evidence="13">
    <location>
        <begin position="19"/>
        <end position="602"/>
    </location>
</feature>
<dbReference type="CDD" id="cd04056">
    <property type="entry name" value="Peptidases_S53"/>
    <property type="match status" value="1"/>
</dbReference>
<feature type="domain" description="Peptidase S53" evidence="14">
    <location>
        <begin position="229"/>
        <end position="589"/>
    </location>
</feature>
<dbReference type="PROSITE" id="PS00138">
    <property type="entry name" value="SUBTILASE_SER"/>
    <property type="match status" value="1"/>
</dbReference>
<dbReference type="EMBL" id="JARJCW010000023">
    <property type="protein sequence ID" value="KAJ7212548.1"/>
    <property type="molecule type" value="Genomic_DNA"/>
</dbReference>
<gene>
    <name evidence="15" type="ORF">GGX14DRAFT_697023</name>
</gene>
<evidence type="ECO:0000256" key="4">
    <source>
        <dbReference type="ARBA" id="ARBA00012462"/>
    </source>
</evidence>
<dbReference type="GO" id="GO:0008240">
    <property type="term" value="F:tripeptidyl-peptidase activity"/>
    <property type="evidence" value="ECO:0007669"/>
    <property type="project" value="UniProtKB-EC"/>
</dbReference>
<evidence type="ECO:0000256" key="11">
    <source>
        <dbReference type="PROSITE-ProRule" id="PRU01032"/>
    </source>
</evidence>
<keyword evidence="6 11" id="KW-0479">Metal-binding</keyword>
<name>A0AAD6VKL1_9AGAR</name>
<feature type="compositionally biased region" description="Gly residues" evidence="12">
    <location>
        <begin position="194"/>
        <end position="209"/>
    </location>
</feature>
<feature type="binding site" evidence="11">
    <location>
        <position position="570"/>
    </location>
    <ligand>
        <name>Ca(2+)</name>
        <dbReference type="ChEBI" id="CHEBI:29108"/>
    </ligand>
</feature>
<sequence>MAFHKLLNFLTIITAVHAGSMVLHERRTAPPAGFITQGAADASEIVTLRVGLAKNNVAGLQEKLMSISTPGNSGFRKWLSMEDVKSFMQPSAETVAAFNSFASANGLESTVISPNGDWMSITLPVSQANRLFDAKFEKFAHASLTQSITRTLSVSLPSELVGHVKVLHPTTEFTDPLTRRGPIAGSPISPLGKGSSGGGGNGGGGGGGSNPPNPPNQTVPCNSNFPNGVITPTCLQNLYGIPTTAATEQSNTLLVTGYIDDFAQSADLSAFLKLERKDILTNETFALLTTADGQNPQGTLQAGVEANLDMEYTVGIATGVPATFLSVGGGDFPTALLDTTTFLDGLENPPSVMTTSYGTGELFVGSSLATSICDGYMALGARGISVLFASGDGGVRGTHDDPTVCNNNTFMPDFPATCPFLTSVGSTQGIAPEKAINFTGGGFSDLFPSPSYQTAAVASFLETVPATFRGTFNRTGRGYPDVALQGWNFQIVSGGVESLVGGTSASSPTFAAIIALINDRLVAAGKPVLGFLNPFLYANPTAFTDVKAGHNSGFVCPSTSVAFDAVAGWDALMLGTVSLRTLTDTAVQHGTPADTSILYRDF</sequence>
<feature type="region of interest" description="Disordered" evidence="12">
    <location>
        <begin position="172"/>
        <end position="224"/>
    </location>
</feature>
<dbReference type="Gene3D" id="3.40.50.200">
    <property type="entry name" value="Peptidase S8/S53 domain"/>
    <property type="match status" value="1"/>
</dbReference>
<feature type="active site" description="Charge relay system" evidence="11">
    <location>
        <position position="305"/>
    </location>
</feature>
<evidence type="ECO:0000256" key="9">
    <source>
        <dbReference type="ARBA" id="ARBA00022837"/>
    </source>
</evidence>
<keyword evidence="7 11" id="KW-0378">Hydrolase</keyword>
<dbReference type="InterPro" id="IPR015366">
    <property type="entry name" value="S53_propep"/>
</dbReference>
<keyword evidence="9 11" id="KW-0106">Calcium</keyword>
<accession>A0AAD6VKL1</accession>
<feature type="signal peptide" evidence="13">
    <location>
        <begin position="1"/>
        <end position="18"/>
    </location>
</feature>
<evidence type="ECO:0000256" key="2">
    <source>
        <dbReference type="ARBA" id="ARBA00002451"/>
    </source>
</evidence>
<evidence type="ECO:0000313" key="15">
    <source>
        <dbReference type="EMBL" id="KAJ7212548.1"/>
    </source>
</evidence>
<dbReference type="InterPro" id="IPR023828">
    <property type="entry name" value="Peptidase_S8_Ser-AS"/>
</dbReference>
<keyword evidence="16" id="KW-1185">Reference proteome</keyword>
<evidence type="ECO:0000256" key="8">
    <source>
        <dbReference type="ARBA" id="ARBA00022825"/>
    </source>
</evidence>
<proteinExistence type="predicted"/>
<evidence type="ECO:0000256" key="3">
    <source>
        <dbReference type="ARBA" id="ARBA00004239"/>
    </source>
</evidence>
<comment type="caution">
    <text evidence="15">The sequence shown here is derived from an EMBL/GenBank/DDBJ whole genome shotgun (WGS) entry which is preliminary data.</text>
</comment>
<dbReference type="GO" id="GO:0046872">
    <property type="term" value="F:metal ion binding"/>
    <property type="evidence" value="ECO:0007669"/>
    <property type="project" value="UniProtKB-UniRule"/>
</dbReference>
<dbReference type="PANTHER" id="PTHR14218:SF15">
    <property type="entry name" value="TRIPEPTIDYL-PEPTIDASE 1"/>
    <property type="match status" value="1"/>
</dbReference>
<evidence type="ECO:0000256" key="1">
    <source>
        <dbReference type="ARBA" id="ARBA00001910"/>
    </source>
</evidence>
<dbReference type="Pfam" id="PF00082">
    <property type="entry name" value="Peptidase_S8"/>
    <property type="match status" value="1"/>
</dbReference>
<dbReference type="GO" id="GO:0005576">
    <property type="term" value="C:extracellular region"/>
    <property type="evidence" value="ECO:0007669"/>
    <property type="project" value="UniProtKB-SubCell"/>
</dbReference>
<keyword evidence="10" id="KW-0865">Zymogen</keyword>
<keyword evidence="8 11" id="KW-0720">Serine protease</keyword>
<dbReference type="InterPro" id="IPR030400">
    <property type="entry name" value="Sedolisin_dom"/>
</dbReference>
<feature type="active site" description="Charge relay system" evidence="11">
    <location>
        <position position="504"/>
    </location>
</feature>
<dbReference type="InterPro" id="IPR000209">
    <property type="entry name" value="Peptidase_S8/S53_dom"/>
</dbReference>
<dbReference type="InterPro" id="IPR050819">
    <property type="entry name" value="Tripeptidyl-peptidase_I"/>
</dbReference>